<feature type="non-terminal residue" evidence="2">
    <location>
        <position position="1"/>
    </location>
</feature>
<dbReference type="InterPro" id="IPR036085">
    <property type="entry name" value="PAZ_dom_sf"/>
</dbReference>
<evidence type="ECO:0000313" key="3">
    <source>
        <dbReference type="Proteomes" id="UP000485058"/>
    </source>
</evidence>
<dbReference type="PANTHER" id="PTHR22891">
    <property type="entry name" value="EUKARYOTIC TRANSLATION INITIATION FACTOR 2C"/>
    <property type="match status" value="1"/>
</dbReference>
<reference evidence="2 3" key="1">
    <citation type="submission" date="2020-02" db="EMBL/GenBank/DDBJ databases">
        <title>Draft genome sequence of Haematococcus lacustris strain NIES-144.</title>
        <authorList>
            <person name="Morimoto D."/>
            <person name="Nakagawa S."/>
            <person name="Yoshida T."/>
            <person name="Sawayama S."/>
        </authorList>
    </citation>
    <scope>NUCLEOTIDE SEQUENCE [LARGE SCALE GENOMIC DNA]</scope>
    <source>
        <strain evidence="2 3">NIES-144</strain>
    </source>
</reference>
<dbReference type="GO" id="GO:0003723">
    <property type="term" value="F:RNA binding"/>
    <property type="evidence" value="ECO:0007669"/>
    <property type="project" value="InterPro"/>
</dbReference>
<evidence type="ECO:0000259" key="1">
    <source>
        <dbReference type="PROSITE" id="PS50821"/>
    </source>
</evidence>
<dbReference type="Proteomes" id="UP000485058">
    <property type="component" value="Unassembled WGS sequence"/>
</dbReference>
<dbReference type="InterPro" id="IPR003100">
    <property type="entry name" value="PAZ_dom"/>
</dbReference>
<comment type="caution">
    <text evidence="2">The sequence shown here is derived from an EMBL/GenBank/DDBJ whole genome shotgun (WGS) entry which is preliminary data.</text>
</comment>
<gene>
    <name evidence="2" type="ORF">HaLaN_25638</name>
</gene>
<keyword evidence="3" id="KW-1185">Reference proteome</keyword>
<dbReference type="PROSITE" id="PS50821">
    <property type="entry name" value="PAZ"/>
    <property type="match status" value="2"/>
</dbReference>
<dbReference type="EMBL" id="BLLF01003436">
    <property type="protein sequence ID" value="GFH27333.1"/>
    <property type="molecule type" value="Genomic_DNA"/>
</dbReference>
<organism evidence="2 3">
    <name type="scientific">Haematococcus lacustris</name>
    <name type="common">Green alga</name>
    <name type="synonym">Haematococcus pluvialis</name>
    <dbReference type="NCBI Taxonomy" id="44745"/>
    <lineage>
        <taxon>Eukaryota</taxon>
        <taxon>Viridiplantae</taxon>
        <taxon>Chlorophyta</taxon>
        <taxon>core chlorophytes</taxon>
        <taxon>Chlorophyceae</taxon>
        <taxon>CS clade</taxon>
        <taxon>Chlamydomonadales</taxon>
        <taxon>Haematococcaceae</taxon>
        <taxon>Haematococcus</taxon>
    </lineage>
</organism>
<feature type="domain" description="PAZ" evidence="1">
    <location>
        <begin position="37"/>
        <end position="146"/>
    </location>
</feature>
<dbReference type="SUPFAM" id="SSF101690">
    <property type="entry name" value="PAZ domain"/>
    <property type="match status" value="2"/>
</dbReference>
<proteinExistence type="predicted"/>
<dbReference type="Gene3D" id="2.170.260.10">
    <property type="entry name" value="paz domain"/>
    <property type="match status" value="2"/>
</dbReference>
<dbReference type="Pfam" id="PF02170">
    <property type="entry name" value="PAZ"/>
    <property type="match status" value="1"/>
</dbReference>
<sequence>MKAFATRQRWPQQAWAYDGQKILYTHKAFIPPTGSVDTVDILDEGPGVAAGDAARKPAGAKSTPTTYEIQVNHRANGKLRHRVRGFTPQSAAKGLFEMKDGTKTTVVKYFKQAYNMTLTYPNLPCVIVGSRSRPEWLPIEVCRIVPDSAAKGLFEMKDGTKTTVVKYFKQAYNMTLTYPNLPCVIVGSRSRPEWLPIEVCRIVPDSGQPQP</sequence>
<protein>
    <recommendedName>
        <fullName evidence="1">PAZ domain-containing protein</fullName>
    </recommendedName>
</protein>
<evidence type="ECO:0000313" key="2">
    <source>
        <dbReference type="EMBL" id="GFH27333.1"/>
    </source>
</evidence>
<dbReference type="SMART" id="SM00949">
    <property type="entry name" value="PAZ"/>
    <property type="match status" value="1"/>
</dbReference>
<accession>A0A699ZXF5</accession>
<dbReference type="AlphaFoldDB" id="A0A699ZXF5"/>
<name>A0A699ZXF5_HAELA</name>
<feature type="domain" description="PAZ" evidence="1">
    <location>
        <begin position="142"/>
        <end position="204"/>
    </location>
</feature>
<dbReference type="CDD" id="cd02846">
    <property type="entry name" value="PAZ_argonaute_like"/>
    <property type="match status" value="2"/>
</dbReference>